<feature type="domain" description="Vitellogenin" evidence="2">
    <location>
        <begin position="99"/>
        <end position="192"/>
    </location>
</feature>
<comment type="caution">
    <text evidence="3">The sequence shown here is derived from an EMBL/GenBank/DDBJ whole genome shotgun (WGS) entry which is preliminary data.</text>
</comment>
<sequence>MLETSLILKVYIHIHKCNKAVIQVAGAAAAAAAAEVGPIAKRAAAVVGPTAVRAAAEVDPRAVRAAAEVDPRAVRAAAERDNQMLLLNKREVRERYQRSLNRDSDTSSSSSSSSDERIPVSTSDRSNPSLSLSHVLGKDVDPIKSVMELAKMIANDFPNNHTLTRFVMMVRILRTLRKSQILEIAELLHPKSDECSSDHQDILECDTW</sequence>
<feature type="compositionally biased region" description="Polar residues" evidence="1">
    <location>
        <begin position="120"/>
        <end position="132"/>
    </location>
</feature>
<evidence type="ECO:0000259" key="2">
    <source>
        <dbReference type="Pfam" id="PF01347"/>
    </source>
</evidence>
<dbReference type="AlphaFoldDB" id="A0AAD7ZLL7"/>
<keyword evidence="4" id="KW-1185">Reference proteome</keyword>
<dbReference type="GO" id="GO:0005319">
    <property type="term" value="F:lipid transporter activity"/>
    <property type="evidence" value="ECO:0007669"/>
    <property type="project" value="InterPro"/>
</dbReference>
<evidence type="ECO:0000313" key="4">
    <source>
        <dbReference type="Proteomes" id="UP001233999"/>
    </source>
</evidence>
<reference evidence="3" key="1">
    <citation type="journal article" date="2023" name="IScience">
        <title>Live-bearing cockroach genome reveals convergent evolutionary mechanisms linked to viviparity in insects and beyond.</title>
        <authorList>
            <person name="Fouks B."/>
            <person name="Harrison M.C."/>
            <person name="Mikhailova A.A."/>
            <person name="Marchal E."/>
            <person name="English S."/>
            <person name="Carruthers M."/>
            <person name="Jennings E.C."/>
            <person name="Chiamaka E.L."/>
            <person name="Frigard R.A."/>
            <person name="Pippel M."/>
            <person name="Attardo G.M."/>
            <person name="Benoit J.B."/>
            <person name="Bornberg-Bauer E."/>
            <person name="Tobe S.S."/>
        </authorList>
    </citation>
    <scope>NUCLEOTIDE SEQUENCE</scope>
    <source>
        <strain evidence="3">Stay&amp;Tobe</strain>
    </source>
</reference>
<name>A0AAD7ZLL7_DIPPU</name>
<feature type="region of interest" description="Disordered" evidence="1">
    <location>
        <begin position="96"/>
        <end position="134"/>
    </location>
</feature>
<evidence type="ECO:0000256" key="1">
    <source>
        <dbReference type="SAM" id="MobiDB-lite"/>
    </source>
</evidence>
<accession>A0AAD7ZLL7</accession>
<proteinExistence type="predicted"/>
<protein>
    <recommendedName>
        <fullName evidence="2">Vitellogenin domain-containing protein</fullName>
    </recommendedName>
</protein>
<evidence type="ECO:0000313" key="3">
    <source>
        <dbReference type="EMBL" id="KAJ9583024.1"/>
    </source>
</evidence>
<organism evidence="3 4">
    <name type="scientific">Diploptera punctata</name>
    <name type="common">Pacific beetle cockroach</name>
    <dbReference type="NCBI Taxonomy" id="6984"/>
    <lineage>
        <taxon>Eukaryota</taxon>
        <taxon>Metazoa</taxon>
        <taxon>Ecdysozoa</taxon>
        <taxon>Arthropoda</taxon>
        <taxon>Hexapoda</taxon>
        <taxon>Insecta</taxon>
        <taxon>Pterygota</taxon>
        <taxon>Neoptera</taxon>
        <taxon>Polyneoptera</taxon>
        <taxon>Dictyoptera</taxon>
        <taxon>Blattodea</taxon>
        <taxon>Blaberoidea</taxon>
        <taxon>Blaberidae</taxon>
        <taxon>Diplopterinae</taxon>
        <taxon>Diploptera</taxon>
    </lineage>
</organism>
<gene>
    <name evidence="3" type="ORF">L9F63_022640</name>
</gene>
<dbReference type="Proteomes" id="UP001233999">
    <property type="component" value="Unassembled WGS sequence"/>
</dbReference>
<dbReference type="EMBL" id="JASPKZ010007691">
    <property type="protein sequence ID" value="KAJ9583024.1"/>
    <property type="molecule type" value="Genomic_DNA"/>
</dbReference>
<feature type="compositionally biased region" description="Basic and acidic residues" evidence="1">
    <location>
        <begin position="96"/>
        <end position="105"/>
    </location>
</feature>
<reference evidence="3" key="2">
    <citation type="submission" date="2023-05" db="EMBL/GenBank/DDBJ databases">
        <authorList>
            <person name="Fouks B."/>
        </authorList>
    </citation>
    <scope>NUCLEOTIDE SEQUENCE</scope>
    <source>
        <strain evidence="3">Stay&amp;Tobe</strain>
        <tissue evidence="3">Testes</tissue>
    </source>
</reference>
<dbReference type="InterPro" id="IPR001747">
    <property type="entry name" value="Vitellogenin_N"/>
</dbReference>
<dbReference type="Pfam" id="PF01347">
    <property type="entry name" value="Vitellogenin_N"/>
    <property type="match status" value="1"/>
</dbReference>